<dbReference type="SUPFAM" id="SSF50129">
    <property type="entry name" value="GroES-like"/>
    <property type="match status" value="1"/>
</dbReference>
<dbReference type="SUPFAM" id="SSF51735">
    <property type="entry name" value="NAD(P)-binding Rossmann-fold domains"/>
    <property type="match status" value="1"/>
</dbReference>
<dbReference type="CDD" id="cd08288">
    <property type="entry name" value="MDR_yhdh"/>
    <property type="match status" value="1"/>
</dbReference>
<gene>
    <name evidence="2" type="ORF">SAMN06265368_0392</name>
</gene>
<dbReference type="AlphaFoldDB" id="A0A285NEL4"/>
<dbReference type="InterPro" id="IPR013149">
    <property type="entry name" value="ADH-like_C"/>
</dbReference>
<dbReference type="InterPro" id="IPR020843">
    <property type="entry name" value="ER"/>
</dbReference>
<evidence type="ECO:0000259" key="1">
    <source>
        <dbReference type="SMART" id="SM00829"/>
    </source>
</evidence>
<evidence type="ECO:0000313" key="3">
    <source>
        <dbReference type="Proteomes" id="UP000219439"/>
    </source>
</evidence>
<protein>
    <submittedName>
        <fullName evidence="2">Acrylyl-CoA reductase (NADPH)</fullName>
    </submittedName>
</protein>
<proteinExistence type="predicted"/>
<dbReference type="PANTHER" id="PTHR43677">
    <property type="entry name" value="SHORT-CHAIN DEHYDROGENASE/REDUCTASE"/>
    <property type="match status" value="1"/>
</dbReference>
<dbReference type="InterPro" id="IPR013154">
    <property type="entry name" value="ADH-like_N"/>
</dbReference>
<name>A0A285NEL4_9HYPH</name>
<dbReference type="SMART" id="SM00829">
    <property type="entry name" value="PKS_ER"/>
    <property type="match status" value="1"/>
</dbReference>
<dbReference type="GO" id="GO:0043957">
    <property type="term" value="F:acryloyl-CoA reductase (NADPH) activity"/>
    <property type="evidence" value="ECO:0007669"/>
    <property type="project" value="TreeGrafter"/>
</dbReference>
<dbReference type="EMBL" id="OBEL01000001">
    <property type="protein sequence ID" value="SNZ06356.1"/>
    <property type="molecule type" value="Genomic_DNA"/>
</dbReference>
<dbReference type="InterPro" id="IPR036291">
    <property type="entry name" value="NAD(P)-bd_dom_sf"/>
</dbReference>
<dbReference type="NCBIfam" id="TIGR02823">
    <property type="entry name" value="oxido_YhdH"/>
    <property type="match status" value="1"/>
</dbReference>
<accession>A0A285NEL4</accession>
<feature type="domain" description="Enoyl reductase (ER)" evidence="1">
    <location>
        <begin position="22"/>
        <end position="332"/>
    </location>
</feature>
<dbReference type="Pfam" id="PF00107">
    <property type="entry name" value="ADH_zinc_N"/>
    <property type="match status" value="1"/>
</dbReference>
<dbReference type="Pfam" id="PF08240">
    <property type="entry name" value="ADH_N"/>
    <property type="match status" value="1"/>
</dbReference>
<dbReference type="InterPro" id="IPR011032">
    <property type="entry name" value="GroES-like_sf"/>
</dbReference>
<dbReference type="Proteomes" id="UP000219439">
    <property type="component" value="Unassembled WGS sequence"/>
</dbReference>
<dbReference type="Gene3D" id="3.90.180.10">
    <property type="entry name" value="Medium-chain alcohol dehydrogenases, catalytic domain"/>
    <property type="match status" value="1"/>
</dbReference>
<dbReference type="InterPro" id="IPR014188">
    <property type="entry name" value="Acrylyl-CoA_reductase_AcuI"/>
</dbReference>
<dbReference type="Gene3D" id="3.40.50.720">
    <property type="entry name" value="NAD(P)-binding Rossmann-like Domain"/>
    <property type="match status" value="1"/>
</dbReference>
<reference evidence="2 3" key="1">
    <citation type="submission" date="2017-09" db="EMBL/GenBank/DDBJ databases">
        <authorList>
            <person name="Ehlers B."/>
            <person name="Leendertz F.H."/>
        </authorList>
    </citation>
    <scope>NUCLEOTIDE SEQUENCE [LARGE SCALE GENOMIC DNA]</scope>
    <source>
        <strain evidence="2 3">DSM 18289</strain>
    </source>
</reference>
<keyword evidence="3" id="KW-1185">Reference proteome</keyword>
<dbReference type="PANTHER" id="PTHR43677:SF1">
    <property type="entry name" value="ACRYLYL-COA REDUCTASE ACUI-RELATED"/>
    <property type="match status" value="1"/>
</dbReference>
<sequence>MRMEREMDQFKAIVIDRDEEKKQSVAVKTLNQSDLMDGDVTVQVAYSTVNYKDGLAITGKSPVVRRWPMIPGIDMAGTVLASDNSDFKPGQEVVLNGWGVGETHMGAYSQVARVKSDWLIHKPEGLSAKHCMGIGTAGYTSMLCVMALEKAGLTPDKGPILVTGAAGGVGSVAIAILSKLGYHVIASTGRSSEEAYLKSLGASELIDREELSGPARPLNKEKWAGAVDAVGSHTLANVLSMTQYGGAVAACGLAQGMDLPSSVAPFILRGVSLLGIDSVMAPKAKRIEAWSRLAQDLDLSKLESLTKTVPFDEAMQAAADIVDGKIRGRIIIDIADQG</sequence>
<dbReference type="InterPro" id="IPR051397">
    <property type="entry name" value="Zn-ADH-like_protein"/>
</dbReference>
<organism evidence="2 3">
    <name type="scientific">Cohaesibacter gelatinilyticus</name>
    <dbReference type="NCBI Taxonomy" id="372072"/>
    <lineage>
        <taxon>Bacteria</taxon>
        <taxon>Pseudomonadati</taxon>
        <taxon>Pseudomonadota</taxon>
        <taxon>Alphaproteobacteria</taxon>
        <taxon>Hyphomicrobiales</taxon>
        <taxon>Cohaesibacteraceae</taxon>
    </lineage>
</organism>
<evidence type="ECO:0000313" key="2">
    <source>
        <dbReference type="EMBL" id="SNZ06356.1"/>
    </source>
</evidence>